<evidence type="ECO:0000313" key="2">
    <source>
        <dbReference type="EMBL" id="KAG8441842.1"/>
    </source>
</evidence>
<dbReference type="EMBL" id="JAACNH010000005">
    <property type="protein sequence ID" value="KAG8441842.1"/>
    <property type="molecule type" value="Genomic_DNA"/>
</dbReference>
<name>A0A8T2JBX8_9PIPI</name>
<proteinExistence type="predicted"/>
<dbReference type="Proteomes" id="UP000812440">
    <property type="component" value="Chromosome 6"/>
</dbReference>
<gene>
    <name evidence="2" type="ORF">GDO86_010863</name>
</gene>
<feature type="region of interest" description="Disordered" evidence="1">
    <location>
        <begin position="1"/>
        <end position="66"/>
    </location>
</feature>
<feature type="compositionally biased region" description="Basic and acidic residues" evidence="1">
    <location>
        <begin position="23"/>
        <end position="42"/>
    </location>
</feature>
<protein>
    <submittedName>
        <fullName evidence="2">Uncharacterized protein</fullName>
    </submittedName>
</protein>
<dbReference type="AlphaFoldDB" id="A0A8T2JBX8"/>
<reference evidence="2" key="1">
    <citation type="thesis" date="2020" institute="ProQuest LLC" country="789 East Eisenhower Parkway, Ann Arbor, MI, USA">
        <title>Comparative Genomics and Chromosome Evolution.</title>
        <authorList>
            <person name="Mudd A.B."/>
        </authorList>
    </citation>
    <scope>NUCLEOTIDE SEQUENCE</scope>
    <source>
        <strain evidence="2">Female2</strain>
        <tissue evidence="2">Blood</tissue>
    </source>
</reference>
<evidence type="ECO:0000313" key="3">
    <source>
        <dbReference type="Proteomes" id="UP000812440"/>
    </source>
</evidence>
<accession>A0A8T2JBX8</accession>
<comment type="caution">
    <text evidence="2">The sequence shown here is derived from an EMBL/GenBank/DDBJ whole genome shotgun (WGS) entry which is preliminary data.</text>
</comment>
<organism evidence="2 3">
    <name type="scientific">Hymenochirus boettgeri</name>
    <name type="common">Congo dwarf clawed frog</name>
    <dbReference type="NCBI Taxonomy" id="247094"/>
    <lineage>
        <taxon>Eukaryota</taxon>
        <taxon>Metazoa</taxon>
        <taxon>Chordata</taxon>
        <taxon>Craniata</taxon>
        <taxon>Vertebrata</taxon>
        <taxon>Euteleostomi</taxon>
        <taxon>Amphibia</taxon>
        <taxon>Batrachia</taxon>
        <taxon>Anura</taxon>
        <taxon>Pipoidea</taxon>
        <taxon>Pipidae</taxon>
        <taxon>Pipinae</taxon>
        <taxon>Hymenochirus</taxon>
    </lineage>
</organism>
<dbReference type="OrthoDB" id="9905203at2759"/>
<keyword evidence="3" id="KW-1185">Reference proteome</keyword>
<evidence type="ECO:0000256" key="1">
    <source>
        <dbReference type="SAM" id="MobiDB-lite"/>
    </source>
</evidence>
<sequence>MGSLRSYALPPVLQSISQKPVTKKPEYLPDHPVVLDEPHDKSSGLLYNQEQKTNKRQPSPARWNEGRSHLDTQFYNEKQETYTHQPSTAAWNEGRRCLETKLSIYNQNKSFNQLVPPKI</sequence>